<dbReference type="GO" id="GO:0003723">
    <property type="term" value="F:RNA binding"/>
    <property type="evidence" value="ECO:0007669"/>
    <property type="project" value="InterPro"/>
</dbReference>
<dbReference type="eggNOG" id="ENOG502Z7XK">
    <property type="taxonomic scope" value="Bacteria"/>
</dbReference>
<evidence type="ECO:0000313" key="3">
    <source>
        <dbReference type="EMBL" id="ACK68015.1"/>
    </source>
</evidence>
<evidence type="ECO:0000259" key="2">
    <source>
        <dbReference type="Pfam" id="PF20429"/>
    </source>
</evidence>
<dbReference type="OrthoDB" id="420270at2"/>
<keyword evidence="4" id="KW-1185">Reference proteome</keyword>
<dbReference type="InterPro" id="IPR046761">
    <property type="entry name" value="Tab2-like_C"/>
</dbReference>
<dbReference type="AlphaFoldDB" id="B7K5W2"/>
<proteinExistence type="predicted"/>
<dbReference type="PANTHER" id="PTHR34556">
    <property type="match status" value="1"/>
</dbReference>
<name>B7K5W2_RIPO1</name>
<dbReference type="InterPro" id="IPR046760">
    <property type="entry name" value="Tab2-like_N"/>
</dbReference>
<dbReference type="Proteomes" id="UP000008204">
    <property type="component" value="Chromosome"/>
</dbReference>
<feature type="domain" description="RNA-binding protein Tab2-like N-terminal" evidence="1">
    <location>
        <begin position="3"/>
        <end position="103"/>
    </location>
</feature>
<dbReference type="STRING" id="41431.PCC8801_4079"/>
<dbReference type="KEGG" id="cyp:PCC8801_4079"/>
<evidence type="ECO:0000313" key="4">
    <source>
        <dbReference type="Proteomes" id="UP000008204"/>
    </source>
</evidence>
<accession>B7K5W2</accession>
<dbReference type="HOGENOM" id="CLU_058545_0_0_3"/>
<dbReference type="Pfam" id="PF20429">
    <property type="entry name" value="Tab2-like_C"/>
    <property type="match status" value="1"/>
</dbReference>
<evidence type="ECO:0008006" key="5">
    <source>
        <dbReference type="Google" id="ProtNLM"/>
    </source>
</evidence>
<dbReference type="PANTHER" id="PTHR34556:SF2">
    <property type="entry name" value="PROTEIN TAB2 HOMOLOG, CHLOROPLASTIC"/>
    <property type="match status" value="1"/>
</dbReference>
<dbReference type="EMBL" id="CP001287">
    <property type="protein sequence ID" value="ACK68015.1"/>
    <property type="molecule type" value="Genomic_DNA"/>
</dbReference>
<reference evidence="4" key="1">
    <citation type="journal article" date="2011" name="MBio">
        <title>Novel metabolic attributes of the genus Cyanothece, comprising a group of unicellular nitrogen-fixing Cyanobacteria.</title>
        <authorList>
            <person name="Bandyopadhyay A."/>
            <person name="Elvitigala T."/>
            <person name="Welsh E."/>
            <person name="Stockel J."/>
            <person name="Liberton M."/>
            <person name="Min H."/>
            <person name="Sherman L.A."/>
            <person name="Pakrasi H.B."/>
        </authorList>
    </citation>
    <scope>NUCLEOTIDE SEQUENCE [LARGE SCALE GENOMIC DNA]</scope>
    <source>
        <strain evidence="4">PCC 8801</strain>
    </source>
</reference>
<dbReference type="Pfam" id="PF06485">
    <property type="entry name" value="Tab2-like_N"/>
    <property type="match status" value="1"/>
</dbReference>
<evidence type="ECO:0000259" key="1">
    <source>
        <dbReference type="Pfam" id="PF06485"/>
    </source>
</evidence>
<feature type="domain" description="RNA-binding protein Tab2/Atab2 C-terminal" evidence="2">
    <location>
        <begin position="110"/>
        <end position="269"/>
    </location>
</feature>
<sequence>MKIWQADFYKNPLDHEKPNPQWQLIICDDQGQIICQENCQQKEANSNWLISQLKPIFQQNNPDFIQVFRPQSLNLLTLAVKELGVKIQATRRTPELKAILKQQAAKTGANSLKLDQPPPQPLPQNLWGEKWRFVSFRGGDMIEFFSDRPIPIRDIPEALFPINLGIASTVNIPGIIIYGGKTSMYLARWLADIKPVCLNYIPTEMGHSGGLILEAGLVDRWILATFEDPEMAQAAQQYETQKQTSKGLHFLVVQPDDSEITYSGFWLLREEEI</sequence>
<dbReference type="RefSeq" id="WP_012597268.1">
    <property type="nucleotide sequence ID" value="NC_011726.1"/>
</dbReference>
<gene>
    <name evidence="3" type="ordered locus">PCC8801_4079</name>
</gene>
<dbReference type="InterPro" id="IPR009472">
    <property type="entry name" value="Tab2-like"/>
</dbReference>
<protein>
    <recommendedName>
        <fullName evidence="5">DUF1092 family protein</fullName>
    </recommendedName>
</protein>
<organism evidence="3 4">
    <name type="scientific">Rippkaea orientalis (strain PCC 8801 / RF-1)</name>
    <name type="common">Cyanothece sp. (strain PCC 8801)</name>
    <dbReference type="NCBI Taxonomy" id="41431"/>
    <lineage>
        <taxon>Bacteria</taxon>
        <taxon>Bacillati</taxon>
        <taxon>Cyanobacteriota</taxon>
        <taxon>Cyanophyceae</taxon>
        <taxon>Oscillatoriophycideae</taxon>
        <taxon>Chroococcales</taxon>
        <taxon>Aphanothecaceae</taxon>
        <taxon>Rippkaea</taxon>
        <taxon>Rippkaea orientalis</taxon>
    </lineage>
</organism>